<organism evidence="2 3">
    <name type="scientific">Prunus armeniaca</name>
    <name type="common">Apricot</name>
    <name type="synonym">Armeniaca vulgaris</name>
    <dbReference type="NCBI Taxonomy" id="36596"/>
    <lineage>
        <taxon>Eukaryota</taxon>
        <taxon>Viridiplantae</taxon>
        <taxon>Streptophyta</taxon>
        <taxon>Embryophyta</taxon>
        <taxon>Tracheophyta</taxon>
        <taxon>Spermatophyta</taxon>
        <taxon>Magnoliopsida</taxon>
        <taxon>eudicotyledons</taxon>
        <taxon>Gunneridae</taxon>
        <taxon>Pentapetalae</taxon>
        <taxon>rosids</taxon>
        <taxon>fabids</taxon>
        <taxon>Rosales</taxon>
        <taxon>Rosaceae</taxon>
        <taxon>Amygdaloideae</taxon>
        <taxon>Amygdaleae</taxon>
        <taxon>Prunus</taxon>
    </lineage>
</organism>
<protein>
    <submittedName>
        <fullName evidence="2">Uncharacterized protein</fullName>
    </submittedName>
</protein>
<dbReference type="EMBL" id="CAEKDK010000004">
    <property type="protein sequence ID" value="CAB4276470.1"/>
    <property type="molecule type" value="Genomic_DNA"/>
</dbReference>
<dbReference type="AlphaFoldDB" id="A0A6J5UIW4"/>
<feature type="transmembrane region" description="Helical" evidence="1">
    <location>
        <begin position="67"/>
        <end position="88"/>
    </location>
</feature>
<evidence type="ECO:0000313" key="3">
    <source>
        <dbReference type="Proteomes" id="UP000507222"/>
    </source>
</evidence>
<keyword evidence="1" id="KW-0812">Transmembrane</keyword>
<proteinExistence type="predicted"/>
<gene>
    <name evidence="2" type="ORF">CURHAP_LOCUS25573</name>
</gene>
<reference evidence="2 3" key="1">
    <citation type="submission" date="2020-05" db="EMBL/GenBank/DDBJ databases">
        <authorList>
            <person name="Campoy J."/>
            <person name="Schneeberger K."/>
            <person name="Spophaly S."/>
        </authorList>
    </citation>
    <scope>NUCLEOTIDE SEQUENCE [LARGE SCALE GENOMIC DNA]</scope>
    <source>
        <strain evidence="2">PruArmRojPasFocal</strain>
    </source>
</reference>
<evidence type="ECO:0000313" key="2">
    <source>
        <dbReference type="EMBL" id="CAB4276470.1"/>
    </source>
</evidence>
<sequence>MERACSNDSQPNGLSKSLTFPRNRLNCINITAGVVVLSFFSAIKVISSSSLFLSFILSKWRKAKRCVLCFTIHAAFIFLNLSLHNLILCLD</sequence>
<evidence type="ECO:0000256" key="1">
    <source>
        <dbReference type="SAM" id="Phobius"/>
    </source>
</evidence>
<feature type="transmembrane region" description="Helical" evidence="1">
    <location>
        <begin position="30"/>
        <end position="55"/>
    </location>
</feature>
<name>A0A6J5UIW4_PRUAR</name>
<keyword evidence="1" id="KW-0472">Membrane</keyword>
<dbReference type="Proteomes" id="UP000507222">
    <property type="component" value="Unassembled WGS sequence"/>
</dbReference>
<accession>A0A6J5UIW4</accession>
<keyword evidence="1" id="KW-1133">Transmembrane helix</keyword>